<dbReference type="GO" id="GO:0004869">
    <property type="term" value="F:cysteine-type endopeptidase inhibitor activity"/>
    <property type="evidence" value="ECO:0007669"/>
    <property type="project" value="UniProtKB-KW"/>
</dbReference>
<sequence>MFVNVVAPLLAVLLAVASGGLLGGLKDVDLNRDDVQNALQFAVAQHNKASNDVYVSQVAKVISAQTQSQQCQLKVWSQPWTNTIKVVKNTCL</sequence>
<keyword evidence="3" id="KW-0789">Thiol protease inhibitor</keyword>
<evidence type="ECO:0000313" key="6">
    <source>
        <dbReference type="EMBL" id="TSN48514.1"/>
    </source>
</evidence>
<dbReference type="AlphaFoldDB" id="A0A556U773"/>
<dbReference type="GO" id="GO:0031982">
    <property type="term" value="C:vesicle"/>
    <property type="evidence" value="ECO:0007669"/>
    <property type="project" value="TreeGrafter"/>
</dbReference>
<feature type="domain" description="Cystatin" evidence="5">
    <location>
        <begin position="20"/>
        <end position="92"/>
    </location>
</feature>
<dbReference type="GO" id="GO:0005615">
    <property type="term" value="C:extracellular space"/>
    <property type="evidence" value="ECO:0007669"/>
    <property type="project" value="TreeGrafter"/>
</dbReference>
<dbReference type="GO" id="GO:0005737">
    <property type="term" value="C:cytoplasm"/>
    <property type="evidence" value="ECO:0007669"/>
    <property type="project" value="TreeGrafter"/>
</dbReference>
<evidence type="ECO:0000256" key="2">
    <source>
        <dbReference type="ARBA" id="ARBA00022690"/>
    </source>
</evidence>
<dbReference type="InterPro" id="IPR000010">
    <property type="entry name" value="Cystatin_dom"/>
</dbReference>
<dbReference type="Pfam" id="PF00031">
    <property type="entry name" value="Cystatin"/>
    <property type="match status" value="1"/>
</dbReference>
<comment type="similarity">
    <text evidence="1">Belongs to the cystatin family.</text>
</comment>
<comment type="caution">
    <text evidence="6">The sequence shown here is derived from an EMBL/GenBank/DDBJ whole genome shotgun (WGS) entry which is preliminary data.</text>
</comment>
<evidence type="ECO:0000256" key="1">
    <source>
        <dbReference type="ARBA" id="ARBA00009403"/>
    </source>
</evidence>
<evidence type="ECO:0000256" key="3">
    <source>
        <dbReference type="ARBA" id="ARBA00022704"/>
    </source>
</evidence>
<evidence type="ECO:0000259" key="5">
    <source>
        <dbReference type="SMART" id="SM00043"/>
    </source>
</evidence>
<keyword evidence="7" id="KW-1185">Reference proteome</keyword>
<evidence type="ECO:0000256" key="4">
    <source>
        <dbReference type="SAM" id="SignalP"/>
    </source>
</evidence>
<proteinExistence type="inferred from homology"/>
<protein>
    <submittedName>
        <fullName evidence="6">Cystatin</fullName>
    </submittedName>
</protein>
<dbReference type="InterPro" id="IPR046350">
    <property type="entry name" value="Cystatin_sf"/>
</dbReference>
<name>A0A556U773_BAGYA</name>
<dbReference type="SMART" id="SM00043">
    <property type="entry name" value="CY"/>
    <property type="match status" value="1"/>
</dbReference>
<dbReference type="PANTHER" id="PTHR46186">
    <property type="entry name" value="CYSTATIN"/>
    <property type="match status" value="1"/>
</dbReference>
<feature type="signal peptide" evidence="4">
    <location>
        <begin position="1"/>
        <end position="19"/>
    </location>
</feature>
<organism evidence="6 7">
    <name type="scientific">Bagarius yarrelli</name>
    <name type="common">Goonch</name>
    <name type="synonym">Bagrus yarrelli</name>
    <dbReference type="NCBI Taxonomy" id="175774"/>
    <lineage>
        <taxon>Eukaryota</taxon>
        <taxon>Metazoa</taxon>
        <taxon>Chordata</taxon>
        <taxon>Craniata</taxon>
        <taxon>Vertebrata</taxon>
        <taxon>Euteleostomi</taxon>
        <taxon>Actinopterygii</taxon>
        <taxon>Neopterygii</taxon>
        <taxon>Teleostei</taxon>
        <taxon>Ostariophysi</taxon>
        <taxon>Siluriformes</taxon>
        <taxon>Sisoridae</taxon>
        <taxon>Sisorinae</taxon>
        <taxon>Bagarius</taxon>
    </lineage>
</organism>
<keyword evidence="4" id="KW-0732">Signal</keyword>
<gene>
    <name evidence="6" type="ORF">Baya_9029</name>
</gene>
<keyword evidence="2" id="KW-0646">Protease inhibitor</keyword>
<feature type="chain" id="PRO_5022001951" evidence="4">
    <location>
        <begin position="20"/>
        <end position="92"/>
    </location>
</feature>
<dbReference type="CDD" id="cd00042">
    <property type="entry name" value="CY"/>
    <property type="match status" value="1"/>
</dbReference>
<dbReference type="EMBL" id="VCAZ01000057">
    <property type="protein sequence ID" value="TSN48514.1"/>
    <property type="molecule type" value="Genomic_DNA"/>
</dbReference>
<accession>A0A556U773</accession>
<dbReference type="Gene3D" id="3.10.450.10">
    <property type="match status" value="1"/>
</dbReference>
<dbReference type="Proteomes" id="UP000319801">
    <property type="component" value="Unassembled WGS sequence"/>
</dbReference>
<dbReference type="OrthoDB" id="1908104at2759"/>
<dbReference type="SUPFAM" id="SSF54403">
    <property type="entry name" value="Cystatin/monellin"/>
    <property type="match status" value="1"/>
</dbReference>
<reference evidence="6 7" key="1">
    <citation type="journal article" date="2019" name="Genome Biol. Evol.">
        <title>Whole-Genome Sequencing of the Giant Devil Catfish, Bagarius yarrelli.</title>
        <authorList>
            <person name="Jiang W."/>
            <person name="Lv Y."/>
            <person name="Cheng L."/>
            <person name="Yang K."/>
            <person name="Chao B."/>
            <person name="Wang X."/>
            <person name="Li Y."/>
            <person name="Pan X."/>
            <person name="You X."/>
            <person name="Zhang Y."/>
            <person name="Yang J."/>
            <person name="Li J."/>
            <person name="Zhang X."/>
            <person name="Liu S."/>
            <person name="Sun C."/>
            <person name="Yang J."/>
            <person name="Shi Q."/>
        </authorList>
    </citation>
    <scope>NUCLEOTIDE SEQUENCE [LARGE SCALE GENOMIC DNA]</scope>
    <source>
        <strain evidence="6">JWS20170419001</strain>
        <tissue evidence="6">Muscle</tissue>
    </source>
</reference>
<dbReference type="PANTHER" id="PTHR46186:SF2">
    <property type="entry name" value="CYSTATIN"/>
    <property type="match status" value="1"/>
</dbReference>
<evidence type="ECO:0000313" key="7">
    <source>
        <dbReference type="Proteomes" id="UP000319801"/>
    </source>
</evidence>